<dbReference type="InterPro" id="IPR014001">
    <property type="entry name" value="Helicase_ATP-bd"/>
</dbReference>
<dbReference type="InterPro" id="IPR036388">
    <property type="entry name" value="WH-like_DNA-bd_sf"/>
</dbReference>
<dbReference type="InterPro" id="IPR011545">
    <property type="entry name" value="DEAD/DEAH_box_helicase_dom"/>
</dbReference>
<dbReference type="InterPro" id="IPR027417">
    <property type="entry name" value="P-loop_NTPase"/>
</dbReference>
<feature type="domain" description="Helicase C-terminal" evidence="14">
    <location>
        <begin position="218"/>
        <end position="361"/>
    </location>
</feature>
<dbReference type="InterPro" id="IPR032284">
    <property type="entry name" value="RecQ_Zn-bd"/>
</dbReference>
<evidence type="ECO:0000256" key="10">
    <source>
        <dbReference type="ARBA" id="ARBA00034808"/>
    </source>
</evidence>
<evidence type="ECO:0000313" key="16">
    <source>
        <dbReference type="Proteomes" id="UP001497527"/>
    </source>
</evidence>
<evidence type="ECO:0000256" key="7">
    <source>
        <dbReference type="ARBA" id="ARBA00023125"/>
    </source>
</evidence>
<dbReference type="PANTHER" id="PTHR13710:SF105">
    <property type="entry name" value="ATP-DEPENDENT DNA HELICASE Q1"/>
    <property type="match status" value="1"/>
</dbReference>
<dbReference type="SMART" id="SM00487">
    <property type="entry name" value="DEXDc"/>
    <property type="match status" value="1"/>
</dbReference>
<dbReference type="PROSITE" id="PS51194">
    <property type="entry name" value="HELICASE_CTER"/>
    <property type="match status" value="1"/>
</dbReference>
<dbReference type="SMART" id="SM00490">
    <property type="entry name" value="HELICc"/>
    <property type="match status" value="1"/>
</dbReference>
<dbReference type="Pfam" id="PF00271">
    <property type="entry name" value="Helicase_C"/>
    <property type="match status" value="1"/>
</dbReference>
<keyword evidence="4 15" id="KW-0378">Hydrolase</keyword>
<evidence type="ECO:0000256" key="3">
    <source>
        <dbReference type="ARBA" id="ARBA00022741"/>
    </source>
</evidence>
<evidence type="ECO:0000313" key="15">
    <source>
        <dbReference type="EMBL" id="CAL2101598.1"/>
    </source>
</evidence>
<feature type="domain" description="Helicase ATP-binding" evidence="13">
    <location>
        <begin position="26"/>
        <end position="194"/>
    </location>
</feature>
<keyword evidence="3" id="KW-0547">Nucleotide-binding</keyword>
<dbReference type="CDD" id="cd17920">
    <property type="entry name" value="DEXHc_RecQ"/>
    <property type="match status" value="1"/>
</dbReference>
<keyword evidence="5 15" id="KW-0347">Helicase</keyword>
<evidence type="ECO:0000259" key="14">
    <source>
        <dbReference type="PROSITE" id="PS51194"/>
    </source>
</evidence>
<proteinExistence type="inferred from homology"/>
<dbReference type="NCBIfam" id="TIGR00614">
    <property type="entry name" value="recQ_fam"/>
    <property type="match status" value="1"/>
</dbReference>
<evidence type="ECO:0000256" key="9">
    <source>
        <dbReference type="ARBA" id="ARBA00034617"/>
    </source>
</evidence>
<dbReference type="Gene3D" id="3.40.50.300">
    <property type="entry name" value="P-loop containing nucleotide triphosphate hydrolases"/>
    <property type="match status" value="2"/>
</dbReference>
<evidence type="ECO:0000256" key="6">
    <source>
        <dbReference type="ARBA" id="ARBA00022840"/>
    </source>
</evidence>
<keyword evidence="2" id="KW-0479">Metal-binding</keyword>
<dbReference type="InterPro" id="IPR001650">
    <property type="entry name" value="Helicase_C-like"/>
</dbReference>
<evidence type="ECO:0000256" key="11">
    <source>
        <dbReference type="ARBA" id="ARBA00044535"/>
    </source>
</evidence>
<protein>
    <recommendedName>
        <fullName evidence="11">ATP-dependent DNA helicase RecQ</fullName>
        <ecNumber evidence="10">5.6.2.4</ecNumber>
    </recommendedName>
    <alternativeName>
        <fullName evidence="12">DNA 3'-5' helicase RecQ</fullName>
    </alternativeName>
</protein>
<dbReference type="EMBL" id="CAXJIO010000010">
    <property type="protein sequence ID" value="CAL2101598.1"/>
    <property type="molecule type" value="Genomic_DNA"/>
</dbReference>
<dbReference type="PANTHER" id="PTHR13710">
    <property type="entry name" value="DNA HELICASE RECQ FAMILY MEMBER"/>
    <property type="match status" value="1"/>
</dbReference>
<dbReference type="EC" id="5.6.2.4" evidence="10"/>
<dbReference type="InterPro" id="IPR004589">
    <property type="entry name" value="DNA_helicase_ATP-dep_RecQ"/>
</dbReference>
<comment type="caution">
    <text evidence="15">The sequence shown here is derived from an EMBL/GenBank/DDBJ whole genome shotgun (WGS) entry which is preliminary data.</text>
</comment>
<accession>A0ABM9P7Q3</accession>
<comment type="catalytic activity">
    <reaction evidence="9">
        <text>Couples ATP hydrolysis with the unwinding of duplex DNA by translocating in the 3'-5' direction.</text>
        <dbReference type="EC" id="5.6.2.4"/>
    </reaction>
</comment>
<dbReference type="Pfam" id="PF00270">
    <property type="entry name" value="DEAD"/>
    <property type="match status" value="1"/>
</dbReference>
<evidence type="ECO:0000256" key="2">
    <source>
        <dbReference type="ARBA" id="ARBA00022723"/>
    </source>
</evidence>
<dbReference type="PROSITE" id="PS51192">
    <property type="entry name" value="HELICASE_ATP_BIND_1"/>
    <property type="match status" value="1"/>
</dbReference>
<comment type="similarity">
    <text evidence="1">Belongs to the helicase family. RecQ subfamily.</text>
</comment>
<keyword evidence="16" id="KW-1185">Reference proteome</keyword>
<dbReference type="Pfam" id="PF16124">
    <property type="entry name" value="RecQ_Zn_bind"/>
    <property type="match status" value="1"/>
</dbReference>
<dbReference type="GO" id="GO:0003678">
    <property type="term" value="F:DNA helicase activity"/>
    <property type="evidence" value="ECO:0007669"/>
    <property type="project" value="UniProtKB-EC"/>
</dbReference>
<name>A0ABM9P7Q3_9FLAO</name>
<organism evidence="15 16">
    <name type="scientific">Tenacibaculum polynesiense</name>
    <dbReference type="NCBI Taxonomy" id="3137857"/>
    <lineage>
        <taxon>Bacteria</taxon>
        <taxon>Pseudomonadati</taxon>
        <taxon>Bacteroidota</taxon>
        <taxon>Flavobacteriia</taxon>
        <taxon>Flavobacteriales</taxon>
        <taxon>Flavobacteriaceae</taxon>
        <taxon>Tenacibaculum</taxon>
    </lineage>
</organism>
<dbReference type="Proteomes" id="UP001497527">
    <property type="component" value="Unassembled WGS sequence"/>
</dbReference>
<evidence type="ECO:0000256" key="12">
    <source>
        <dbReference type="ARBA" id="ARBA00044550"/>
    </source>
</evidence>
<keyword evidence="6" id="KW-0067">ATP-binding</keyword>
<evidence type="ECO:0000256" key="5">
    <source>
        <dbReference type="ARBA" id="ARBA00022806"/>
    </source>
</evidence>
<keyword evidence="7" id="KW-0238">DNA-binding</keyword>
<dbReference type="Gene3D" id="1.10.10.10">
    <property type="entry name" value="Winged helix-like DNA-binding domain superfamily/Winged helix DNA-binding domain"/>
    <property type="match status" value="1"/>
</dbReference>
<reference evidence="15 16" key="1">
    <citation type="submission" date="2024-05" db="EMBL/GenBank/DDBJ databases">
        <authorList>
            <person name="Duchaud E."/>
        </authorList>
    </citation>
    <scope>NUCLEOTIDE SEQUENCE [LARGE SCALE GENOMIC DNA]</scope>
    <source>
        <strain evidence="15">Ena-SAMPLE-TAB-13-05-2024-13:56:06:370-140308</strain>
    </source>
</reference>
<dbReference type="SUPFAM" id="SSF52540">
    <property type="entry name" value="P-loop containing nucleoside triphosphate hydrolases"/>
    <property type="match status" value="1"/>
</dbReference>
<evidence type="ECO:0000256" key="1">
    <source>
        <dbReference type="ARBA" id="ARBA00005446"/>
    </source>
</evidence>
<evidence type="ECO:0000256" key="4">
    <source>
        <dbReference type="ARBA" id="ARBA00022801"/>
    </source>
</evidence>
<keyword evidence="8" id="KW-0413">Isomerase</keyword>
<gene>
    <name evidence="15" type="ORF">T190423A01A_10161</name>
</gene>
<dbReference type="GO" id="GO:0016787">
    <property type="term" value="F:hydrolase activity"/>
    <property type="evidence" value="ECO:0007669"/>
    <property type="project" value="UniProtKB-KW"/>
</dbReference>
<dbReference type="RefSeq" id="WP_348715240.1">
    <property type="nucleotide sequence ID" value="NZ_CAXJIO010000010.1"/>
</dbReference>
<sequence>MLDKALKILNDYWGYSSFRPVQEQIIKAVLQKKDTIALLPTGGGKSLCFQIPALYFEGVCIVVSPLIALMEDQVQNLTDKGIKACTIPSGSSQNDLITLFDNIRFGNYKFLYLSPERLQSKFIQEKIKQLNVSIIAIDEAHCISEWGHDFRPSYRNIRTLKNIHPEAPIIALTATATPKVIKDISDVLSIDNASIYKQSFYRDNLAYQVFYTEDKLYRLVQIFTKTKAPAIVYVNSRKKTKDISAYLNAKGFKSTYYHGGLSSVEKKVAFNQWFSEETPIIVATNAFGMGIDKPNVKVVVHLYLPSSMENYIQEAGRGGRNGEKAFSVVLTNKSDIELTRELQTTSLPTLKDIKTVHQKLYQHFQIAKGEYIESSFDFNTLAFCNKYNFSPNKAHTVLQILINNGIIQLENTFNQRSTVQFLVAPYQLKNNKIIQVIMRLYGGVFDQETKIDEFLIAKKLNCTSWSIIEELERLATNETIIYKKATNNSQLYFLFPREDDKTINRISKDLNTFLSQKKQKTKDLLFFIENDTICRSQQLLHYFGENSSLKCGQCDVCLKEKKSNIEEKHIISLLEKHITLSSREICELLHTKEENILILLRLLLSEEKITLNSFNKYTLI</sequence>
<evidence type="ECO:0000256" key="8">
    <source>
        <dbReference type="ARBA" id="ARBA00023235"/>
    </source>
</evidence>
<evidence type="ECO:0000259" key="13">
    <source>
        <dbReference type="PROSITE" id="PS51192"/>
    </source>
</evidence>